<dbReference type="InterPro" id="IPR000477">
    <property type="entry name" value="RT_dom"/>
</dbReference>
<evidence type="ECO:0000313" key="5">
    <source>
        <dbReference type="Proteomes" id="UP001529510"/>
    </source>
</evidence>
<keyword evidence="5" id="KW-1185">Reference proteome</keyword>
<comment type="caution">
    <text evidence="4">The sequence shown here is derived from an EMBL/GenBank/DDBJ whole genome shotgun (WGS) entry which is preliminary data.</text>
</comment>
<sequence>LVTTGETDDSSERRQPGQGGLAPQPASSVREKPKRATKKPSEIYPQGSPRGGENESPIRTDHTVSTHGNGNLTTNAQCICGKVCKNLRGLKIHLARMKCGDQRNTLPRTGPSPGETQEEPGQEAPHSAQPLRAVEPLYPCRSFHQKQIKWPSANSQAAWAQFDTDVSQILEATAKGEVDRRLETMTSIIVSYAVERFGLSESKNPKTKYILNRRATQIHKLRQELQGLKKQYKVAGEEEKQPLVELHNILRKKLMTLQRAEGHRRRRKERARKRAAFISNPFAFTKKLLGDKRSGNLMCSVAEAEADTFLHNTLSDPERDQDLEPQGTLISPQAPAVEFVMREPSWAEIQEVVKGARTASAPGPSGVPYIVYKRCPQLLRHLWKLLRVIWRRGQVAGQWRCAEGVWIPKEEDSKDISQFRTISLLSVEGKIFFSILSRRLTEFLLKNSYIDTSVQKGGIPGVPGCLEHTGVVTQLIREAREGRGDLTVLWLDLANAYGSIPHKLVEVALLRHHVPTKVKDLILDYYSNFRLRVTAGSGTSDWHRLEKGIITGCTISVILFALAMNMIVKSAEVECRGPLTKSGVRQPPIRAFMDDLTVTTTSVPGGRWILLGLEKLIKWARMSFKPAKSRSLVLKKGKVTDRYRFSLAGTTIPSITEQPVKSLGKLFDSSLKDTASIQRTSKELGGWLRCVDRSGLPGRFKAWIYQHSILPRILWPLLVYAVPMTTVEVMERKISSYLRRWLGLPRSLSSAALYGSSNILQLPFSGLTEEFMVTRTREALQYRESRDGKVASAGIQVKTGRKWRADEALEVAESRLRQKVLVGSIASGRAGIGYFPSTRVDKAQGKQRQRLIQEENEPAGWWGWGNKEHGLNGRIADSLNIRFLVQAVYDVLPTPANLHVWGKAETPSCTQCPGRGSCPKALGEGRYRWRHDQVLKAVAESIAKAINTTKGHSKPKTIRFHRAGEKPTIPAGGRLGLLTTATDWQLEVDLGKQLKIPSRITSTRLRPDMIIVSDSTKQLIILELTVPWEERMEEANERKRAKYQELVEEPTVNPWRWDAEDLQGGPSA</sequence>
<feature type="region of interest" description="Disordered" evidence="2">
    <location>
        <begin position="102"/>
        <end position="128"/>
    </location>
</feature>
<dbReference type="PANTHER" id="PTHR19446">
    <property type="entry name" value="REVERSE TRANSCRIPTASES"/>
    <property type="match status" value="1"/>
</dbReference>
<dbReference type="Proteomes" id="UP001529510">
    <property type="component" value="Unassembled WGS sequence"/>
</dbReference>
<dbReference type="Pfam" id="PF00078">
    <property type="entry name" value="RVT_1"/>
    <property type="match status" value="1"/>
</dbReference>
<dbReference type="CDD" id="cd01650">
    <property type="entry name" value="RT_nLTR_like"/>
    <property type="match status" value="1"/>
</dbReference>
<name>A0ABD0Q5E2_CIRMR</name>
<reference evidence="4 5" key="1">
    <citation type="submission" date="2024-05" db="EMBL/GenBank/DDBJ databases">
        <title>Genome sequencing and assembly of Indian major carp, Cirrhinus mrigala (Hamilton, 1822).</title>
        <authorList>
            <person name="Mohindra V."/>
            <person name="Chowdhury L.M."/>
            <person name="Lal K."/>
            <person name="Jena J.K."/>
        </authorList>
    </citation>
    <scope>NUCLEOTIDE SEQUENCE [LARGE SCALE GENOMIC DNA]</scope>
    <source>
        <strain evidence="4">CM1030</strain>
        <tissue evidence="4">Blood</tissue>
    </source>
</reference>
<dbReference type="EMBL" id="JAMKFB020000011">
    <property type="protein sequence ID" value="KAL0181508.1"/>
    <property type="molecule type" value="Genomic_DNA"/>
</dbReference>
<dbReference type="SUPFAM" id="SSF56672">
    <property type="entry name" value="DNA/RNA polymerases"/>
    <property type="match status" value="1"/>
</dbReference>
<feature type="coiled-coil region" evidence="1">
    <location>
        <begin position="211"/>
        <end position="238"/>
    </location>
</feature>
<protein>
    <recommendedName>
        <fullName evidence="3">Reverse transcriptase domain-containing protein</fullName>
    </recommendedName>
</protein>
<feature type="compositionally biased region" description="Basic and acidic residues" evidence="2">
    <location>
        <begin position="52"/>
        <end position="64"/>
    </location>
</feature>
<accession>A0ABD0Q5E2</accession>
<dbReference type="InterPro" id="IPR043502">
    <property type="entry name" value="DNA/RNA_pol_sf"/>
</dbReference>
<organism evidence="4 5">
    <name type="scientific">Cirrhinus mrigala</name>
    <name type="common">Mrigala</name>
    <dbReference type="NCBI Taxonomy" id="683832"/>
    <lineage>
        <taxon>Eukaryota</taxon>
        <taxon>Metazoa</taxon>
        <taxon>Chordata</taxon>
        <taxon>Craniata</taxon>
        <taxon>Vertebrata</taxon>
        <taxon>Euteleostomi</taxon>
        <taxon>Actinopterygii</taxon>
        <taxon>Neopterygii</taxon>
        <taxon>Teleostei</taxon>
        <taxon>Ostariophysi</taxon>
        <taxon>Cypriniformes</taxon>
        <taxon>Cyprinidae</taxon>
        <taxon>Labeoninae</taxon>
        <taxon>Labeonini</taxon>
        <taxon>Cirrhinus</taxon>
    </lineage>
</organism>
<dbReference type="AlphaFoldDB" id="A0ABD0Q5E2"/>
<gene>
    <name evidence="4" type="ORF">M9458_023914</name>
</gene>
<evidence type="ECO:0000256" key="1">
    <source>
        <dbReference type="SAM" id="Coils"/>
    </source>
</evidence>
<evidence type="ECO:0000259" key="3">
    <source>
        <dbReference type="PROSITE" id="PS50878"/>
    </source>
</evidence>
<proteinExistence type="predicted"/>
<feature type="domain" description="Reverse transcriptase" evidence="3">
    <location>
        <begin position="388"/>
        <end position="652"/>
    </location>
</feature>
<keyword evidence="1" id="KW-0175">Coiled coil</keyword>
<feature type="non-terminal residue" evidence="4">
    <location>
        <position position="1068"/>
    </location>
</feature>
<evidence type="ECO:0000256" key="2">
    <source>
        <dbReference type="SAM" id="MobiDB-lite"/>
    </source>
</evidence>
<feature type="region of interest" description="Disordered" evidence="2">
    <location>
        <begin position="1"/>
        <end position="72"/>
    </location>
</feature>
<feature type="non-terminal residue" evidence="4">
    <location>
        <position position="1"/>
    </location>
</feature>
<dbReference type="PROSITE" id="PS50878">
    <property type="entry name" value="RT_POL"/>
    <property type="match status" value="1"/>
</dbReference>
<evidence type="ECO:0000313" key="4">
    <source>
        <dbReference type="EMBL" id="KAL0181508.1"/>
    </source>
</evidence>